<dbReference type="GO" id="GO:0016301">
    <property type="term" value="F:kinase activity"/>
    <property type="evidence" value="ECO:0007669"/>
    <property type="project" value="UniProtKB-KW"/>
</dbReference>
<reference evidence="2" key="1">
    <citation type="journal article" date="2013" name="J. Virol.">
        <title>Sequencing, annotation, and characterization of the influenza ferret infectome.</title>
        <authorList>
            <person name="Leon A.J."/>
            <person name="Banner D."/>
            <person name="Xu L."/>
            <person name="Ran L."/>
            <person name="Peng Z."/>
            <person name="Yi K."/>
            <person name="Chen C."/>
            <person name="Xu F."/>
            <person name="Huang J."/>
            <person name="Zhao Z."/>
            <person name="Lin Z."/>
            <person name="Huang S.H."/>
            <person name="Fang Y."/>
            <person name="Kelvin A.A."/>
            <person name="Ross T.M."/>
            <person name="Farooqui A."/>
            <person name="Kelvin D.J."/>
        </authorList>
    </citation>
    <scope>NUCLEOTIDE SEQUENCE</scope>
    <source>
        <tissue evidence="2">Lungs</tissue>
    </source>
</reference>
<keyword evidence="2" id="KW-0418">Kinase</keyword>
<sequence>DAMGQGGGGPSVPLQAEGGLLDTRLKPTSLGHPPEGLEKPTLLPWQRRPGVDELVDQKPATVSEKQNLSPKHPKPSTVKDCP</sequence>
<dbReference type="EMBL" id="JP013035">
    <property type="protein sequence ID" value="AES01633.1"/>
    <property type="molecule type" value="mRNA"/>
</dbReference>
<dbReference type="AlphaFoldDB" id="G9K9Q8"/>
<feature type="non-terminal residue" evidence="2">
    <location>
        <position position="1"/>
    </location>
</feature>
<dbReference type="HOGENOM" id="CLU_000288_9_4_1"/>
<proteinExistence type="evidence at transcript level"/>
<organism evidence="2">
    <name type="scientific">Mustela putorius furo</name>
    <name type="common">European domestic ferret</name>
    <name type="synonym">Mustela furo</name>
    <dbReference type="NCBI Taxonomy" id="9669"/>
    <lineage>
        <taxon>Eukaryota</taxon>
        <taxon>Metazoa</taxon>
        <taxon>Chordata</taxon>
        <taxon>Craniata</taxon>
        <taxon>Vertebrata</taxon>
        <taxon>Euteleostomi</taxon>
        <taxon>Mammalia</taxon>
        <taxon>Eutheria</taxon>
        <taxon>Laurasiatheria</taxon>
        <taxon>Carnivora</taxon>
        <taxon>Caniformia</taxon>
        <taxon>Musteloidea</taxon>
        <taxon>Mustelidae</taxon>
        <taxon>Mustelinae</taxon>
        <taxon>Mustela</taxon>
    </lineage>
</organism>
<evidence type="ECO:0000256" key="1">
    <source>
        <dbReference type="SAM" id="MobiDB-lite"/>
    </source>
</evidence>
<feature type="region of interest" description="Disordered" evidence="1">
    <location>
        <begin position="1"/>
        <end position="82"/>
    </location>
</feature>
<feature type="compositionally biased region" description="Gly residues" evidence="1">
    <location>
        <begin position="1"/>
        <end position="10"/>
    </location>
</feature>
<evidence type="ECO:0000313" key="2">
    <source>
        <dbReference type="EMBL" id="AES01633.1"/>
    </source>
</evidence>
<feature type="non-terminal residue" evidence="2">
    <location>
        <position position="82"/>
    </location>
</feature>
<name>G9K9Q8_MUSPF</name>
<keyword evidence="2" id="KW-0808">Transferase</keyword>
<protein>
    <submittedName>
        <fullName evidence="2">Microtubule associated serine/threonine kinase family member 4</fullName>
    </submittedName>
</protein>
<accession>G9K9Q8</accession>